<dbReference type="GO" id="GO:0043709">
    <property type="term" value="P:cell adhesion involved in single-species biofilm formation"/>
    <property type="evidence" value="ECO:0007669"/>
    <property type="project" value="TreeGrafter"/>
</dbReference>
<dbReference type="Pfam" id="PF00990">
    <property type="entry name" value="GGDEF"/>
    <property type="match status" value="1"/>
</dbReference>
<dbReference type="PROSITE" id="PS50887">
    <property type="entry name" value="GGDEF"/>
    <property type="match status" value="1"/>
</dbReference>
<dbReference type="FunFam" id="3.30.70.270:FF:000001">
    <property type="entry name" value="Diguanylate cyclase domain protein"/>
    <property type="match status" value="1"/>
</dbReference>
<dbReference type="GO" id="GO:0005886">
    <property type="term" value="C:plasma membrane"/>
    <property type="evidence" value="ECO:0007669"/>
    <property type="project" value="TreeGrafter"/>
</dbReference>
<dbReference type="Proteomes" id="UP000448575">
    <property type="component" value="Unassembled WGS sequence"/>
</dbReference>
<evidence type="ECO:0000313" key="6">
    <source>
        <dbReference type="Proteomes" id="UP000448575"/>
    </source>
</evidence>
<dbReference type="Gene3D" id="3.30.70.270">
    <property type="match status" value="1"/>
</dbReference>
<dbReference type="InterPro" id="IPR029787">
    <property type="entry name" value="Nucleotide_cyclase"/>
</dbReference>
<keyword evidence="3" id="KW-0732">Signal</keyword>
<dbReference type="Gene3D" id="2.60.40.10">
    <property type="entry name" value="Immunoglobulins"/>
    <property type="match status" value="1"/>
</dbReference>
<evidence type="ECO:0000256" key="3">
    <source>
        <dbReference type="SAM" id="SignalP"/>
    </source>
</evidence>
<dbReference type="CDD" id="cd01949">
    <property type="entry name" value="GGDEF"/>
    <property type="match status" value="1"/>
</dbReference>
<dbReference type="InterPro" id="IPR013783">
    <property type="entry name" value="Ig-like_fold"/>
</dbReference>
<dbReference type="InterPro" id="IPR000160">
    <property type="entry name" value="GGDEF_dom"/>
</dbReference>
<dbReference type="PANTHER" id="PTHR45138:SF9">
    <property type="entry name" value="DIGUANYLATE CYCLASE DGCM-RELATED"/>
    <property type="match status" value="1"/>
</dbReference>
<dbReference type="InterPro" id="IPR043128">
    <property type="entry name" value="Rev_trsase/Diguanyl_cyclase"/>
</dbReference>
<dbReference type="Pfam" id="PF07494">
    <property type="entry name" value="Reg_prop"/>
    <property type="match status" value="1"/>
</dbReference>
<dbReference type="InterPro" id="IPR050469">
    <property type="entry name" value="Diguanylate_Cyclase"/>
</dbReference>
<dbReference type="SUPFAM" id="SSF55073">
    <property type="entry name" value="Nucleotide cyclase"/>
    <property type="match status" value="1"/>
</dbReference>
<dbReference type="PANTHER" id="PTHR45138">
    <property type="entry name" value="REGULATORY COMPONENTS OF SENSORY TRANSDUCTION SYSTEM"/>
    <property type="match status" value="1"/>
</dbReference>
<dbReference type="InterPro" id="IPR011123">
    <property type="entry name" value="Y_Y_Y"/>
</dbReference>
<dbReference type="InterPro" id="IPR003961">
    <property type="entry name" value="FN3_dom"/>
</dbReference>
<organism evidence="5 6">
    <name type="scientific">Pseudoduganella guangdongensis</name>
    <dbReference type="NCBI Taxonomy" id="2692179"/>
    <lineage>
        <taxon>Bacteria</taxon>
        <taxon>Pseudomonadati</taxon>
        <taxon>Pseudomonadota</taxon>
        <taxon>Betaproteobacteria</taxon>
        <taxon>Burkholderiales</taxon>
        <taxon>Oxalobacteraceae</taxon>
        <taxon>Telluria group</taxon>
        <taxon>Pseudoduganella</taxon>
    </lineage>
</organism>
<dbReference type="InterPro" id="IPR015943">
    <property type="entry name" value="WD40/YVTN_repeat-like_dom_sf"/>
</dbReference>
<feature type="chain" id="PRO_5026739736" description="diguanylate cyclase" evidence="3">
    <location>
        <begin position="34"/>
        <end position="1031"/>
    </location>
</feature>
<comment type="caution">
    <text evidence="5">The sequence shown here is derived from an EMBL/GenBank/DDBJ whole genome shotgun (WGS) entry which is preliminary data.</text>
</comment>
<dbReference type="SUPFAM" id="SSF63829">
    <property type="entry name" value="Calcium-dependent phosphotriesterase"/>
    <property type="match status" value="3"/>
</dbReference>
<dbReference type="RefSeq" id="WP_161025398.1">
    <property type="nucleotide sequence ID" value="NZ_WWCJ01000006.1"/>
</dbReference>
<dbReference type="GO" id="GO:0052621">
    <property type="term" value="F:diguanylate cyclase activity"/>
    <property type="evidence" value="ECO:0007669"/>
    <property type="project" value="UniProtKB-EC"/>
</dbReference>
<feature type="domain" description="GGDEF" evidence="4">
    <location>
        <begin position="894"/>
        <end position="1030"/>
    </location>
</feature>
<gene>
    <name evidence="5" type="ORF">GTP41_09800</name>
</gene>
<dbReference type="InterPro" id="IPR011110">
    <property type="entry name" value="Reg_prop"/>
</dbReference>
<dbReference type="SMART" id="SM00267">
    <property type="entry name" value="GGDEF"/>
    <property type="match status" value="1"/>
</dbReference>
<evidence type="ECO:0000313" key="5">
    <source>
        <dbReference type="EMBL" id="MYN02393.1"/>
    </source>
</evidence>
<comment type="catalytic activity">
    <reaction evidence="2">
        <text>2 GTP = 3',3'-c-di-GMP + 2 diphosphate</text>
        <dbReference type="Rhea" id="RHEA:24898"/>
        <dbReference type="ChEBI" id="CHEBI:33019"/>
        <dbReference type="ChEBI" id="CHEBI:37565"/>
        <dbReference type="ChEBI" id="CHEBI:58805"/>
        <dbReference type="EC" id="2.7.7.65"/>
    </reaction>
</comment>
<reference evidence="5 6" key="1">
    <citation type="submission" date="2019-12" db="EMBL/GenBank/DDBJ databases">
        <title>Novel species isolated from a subtropical stream in China.</title>
        <authorList>
            <person name="Lu H."/>
        </authorList>
    </citation>
    <scope>NUCLEOTIDE SEQUENCE [LARGE SCALE GENOMIC DNA]</scope>
    <source>
        <strain evidence="5 6">DS3</strain>
    </source>
</reference>
<dbReference type="AlphaFoldDB" id="A0A6N9HH14"/>
<dbReference type="EC" id="2.7.7.65" evidence="1"/>
<dbReference type="GO" id="GO:1902201">
    <property type="term" value="P:negative regulation of bacterial-type flagellum-dependent cell motility"/>
    <property type="evidence" value="ECO:0007669"/>
    <property type="project" value="TreeGrafter"/>
</dbReference>
<dbReference type="FunFam" id="2.60.40.10:FF:000791">
    <property type="entry name" value="Two-component system sensor histidine kinase/response regulator"/>
    <property type="match status" value="1"/>
</dbReference>
<keyword evidence="6" id="KW-1185">Reference proteome</keyword>
<dbReference type="Gene3D" id="2.130.10.10">
    <property type="entry name" value="YVTN repeat-like/Quinoprotein amine dehydrogenase"/>
    <property type="match status" value="4"/>
</dbReference>
<sequence>MNATNARGWHLGRILCALLLLAAGLLAAAPAPAAGEAAPPSLRFRKLGPLGNEEPSMLSLLQDRRGFMWIGTQSNGLYRYDGYRAAKYRSKAGEPRSLPHDRVAALYEDSQGRLWAGTQDGLARFNPDSNDFTTFVPPKAPHNGRIIKAIVSDGKSGMWLATWGGLQHFEPASGKFTLHVHDPARPASLAGNDLNALAVDAKGGVWAATWPGGLDYLAPGAQDFEHRRVDKGSDPNARANIVRALHLDRQGMLWIGTESGVLRWDSSTPWDSRQQMPAPDSRVTSFYRDSENTLWATTLSAGLLRWNAAAARFDRYSHNSDDPHSLPGDNLRAMVQDRGGMLWLASYTDGIALVNLSSAGFTRHLPYRLDGSQGRVNNALLSLARGPHGTLWVGGSLGIGQFDPARGAVLRQYQADGRPGALSNNIIYSLWQEDGGPLWVGTANGLNRLDPASGKFRHIRFGNTASDFINSIAPGRGGVLWLGTGNSVVRYDKLRQRSTLFLHDPHDAHSRSVGGTSVVLEDRKGRVWMGSEFNGGGLDLLDPASGKFRHFRAGGPEGMLDDNVSALHEDASGVLWVGSARGLMQLEELADGSLRLRSHAAAVQHQKTLAIQSDARGKVWVSTLAGLFRLNPANGSAQLFTVADGMTDGYTSNASAPGAHGQLYFGGVHGMTGVQPEQVRSASVPPQVALTDIKLFNHSLSEGRFRDQARLEGPLTAPSGLVLSSQATAFTIEFAALHFTAPAQNRYAYQLEGFDPDWQETDAERRVATYTNLDPGSYVFRVRAANHHGIWSPDAATLQVTITPPFWQTTWFRLAAAAVVLGALWSLYHWRIRRLTRQRAELEQLVTARTAQLEESNRKLEALSMTDGLTGVSNRRGFDLALQAEWRRAARTGQPLALSMLDVDYFKKYNDRYGHLAGDATLRAVAGLITEHGRRSSDLVARYGGEEFALLSVASAGADAIGVAQVICQELARLQLPHEASPFGHVTISIGVAVLIPTEHSRPEQLVRLADEALYRAKQRGRNQALLAIDE</sequence>
<evidence type="ECO:0000256" key="1">
    <source>
        <dbReference type="ARBA" id="ARBA00012528"/>
    </source>
</evidence>
<proteinExistence type="predicted"/>
<protein>
    <recommendedName>
        <fullName evidence="1">diguanylate cyclase</fullName>
        <ecNumber evidence="1">2.7.7.65</ecNumber>
    </recommendedName>
</protein>
<dbReference type="NCBIfam" id="TIGR00254">
    <property type="entry name" value="GGDEF"/>
    <property type="match status" value="1"/>
</dbReference>
<dbReference type="InterPro" id="IPR036116">
    <property type="entry name" value="FN3_sf"/>
</dbReference>
<name>A0A6N9HH14_9BURK</name>
<dbReference type="Pfam" id="PF07495">
    <property type="entry name" value="Y_Y_Y"/>
    <property type="match status" value="1"/>
</dbReference>
<dbReference type="SUPFAM" id="SSF49265">
    <property type="entry name" value="Fibronectin type III"/>
    <property type="match status" value="1"/>
</dbReference>
<feature type="signal peptide" evidence="3">
    <location>
        <begin position="1"/>
        <end position="33"/>
    </location>
</feature>
<evidence type="ECO:0000259" key="4">
    <source>
        <dbReference type="PROSITE" id="PS50887"/>
    </source>
</evidence>
<evidence type="ECO:0000256" key="2">
    <source>
        <dbReference type="ARBA" id="ARBA00034247"/>
    </source>
</evidence>
<dbReference type="CDD" id="cd00063">
    <property type="entry name" value="FN3"/>
    <property type="match status" value="1"/>
</dbReference>
<dbReference type="EMBL" id="WWCJ01000006">
    <property type="protein sequence ID" value="MYN02393.1"/>
    <property type="molecule type" value="Genomic_DNA"/>
</dbReference>
<accession>A0A6N9HH14</accession>